<dbReference type="InterPro" id="IPR036249">
    <property type="entry name" value="Thioredoxin-like_sf"/>
</dbReference>
<evidence type="ECO:0000313" key="6">
    <source>
        <dbReference type="Proteomes" id="UP001214094"/>
    </source>
</evidence>
<dbReference type="Pfam" id="PF02798">
    <property type="entry name" value="GST_N"/>
    <property type="match status" value="1"/>
</dbReference>
<dbReference type="GeneID" id="29516823"/>
<dbReference type="EMBL" id="CP098807">
    <property type="protein sequence ID" value="USJ21644.1"/>
    <property type="molecule type" value="Genomic_DNA"/>
</dbReference>
<evidence type="ECO:0000313" key="3">
    <source>
        <dbReference type="EMBL" id="USJ21644.1"/>
    </source>
</evidence>
<reference evidence="4 6" key="2">
    <citation type="submission" date="2023-03" db="EMBL/GenBank/DDBJ databases">
        <title>Comparative genome and transcriptome analysis combination mining strategies for increasing vitamin B12 production of Ensifer adhaerens strain.</title>
        <authorList>
            <person name="Yongheng L."/>
        </authorList>
    </citation>
    <scope>NUCLEOTIDE SEQUENCE [LARGE SCALE GENOMIC DNA]</scope>
    <source>
        <strain evidence="4 6">Casida A-T305</strain>
    </source>
</reference>
<dbReference type="Gene3D" id="3.40.30.10">
    <property type="entry name" value="Glutaredoxin"/>
    <property type="match status" value="1"/>
</dbReference>
<dbReference type="Proteomes" id="UP001214094">
    <property type="component" value="Chromosome"/>
</dbReference>
<organism evidence="3 5">
    <name type="scientific">Ensifer adhaerens</name>
    <name type="common">Sinorhizobium morelense</name>
    <dbReference type="NCBI Taxonomy" id="106592"/>
    <lineage>
        <taxon>Bacteria</taxon>
        <taxon>Pseudomonadati</taxon>
        <taxon>Pseudomonadota</taxon>
        <taxon>Alphaproteobacteria</taxon>
        <taxon>Hyphomicrobiales</taxon>
        <taxon>Rhizobiaceae</taxon>
        <taxon>Sinorhizobium/Ensifer group</taxon>
        <taxon>Ensifer</taxon>
    </lineage>
</organism>
<sequence>MKLYQGMGPNSYRVRIFMAEKGISLPMVDVDFAKGEHKAPEFLAVNSLGQIPVLELDDGTVITESVAICRYLEETTREPQLFGHDAVSRAKVEMWNRRAELVILGTVGNVALHSDAFFAERLTQFPAFAETERAAVPQKWGWLDDELSDGRPFLAGDEFSIADITAGVTAWLCEVFGMEIPASAKNVQRWLERVRSRPSFEA</sequence>
<dbReference type="PANTHER" id="PTHR44051">
    <property type="entry name" value="GLUTATHIONE S-TRANSFERASE-RELATED"/>
    <property type="match status" value="1"/>
</dbReference>
<dbReference type="CDD" id="cd03051">
    <property type="entry name" value="GST_N_GTT2_like"/>
    <property type="match status" value="1"/>
</dbReference>
<evidence type="ECO:0000259" key="1">
    <source>
        <dbReference type="PROSITE" id="PS50404"/>
    </source>
</evidence>
<evidence type="ECO:0000259" key="2">
    <source>
        <dbReference type="PROSITE" id="PS50405"/>
    </source>
</evidence>
<evidence type="ECO:0000313" key="5">
    <source>
        <dbReference type="Proteomes" id="UP001055460"/>
    </source>
</evidence>
<name>A0A9Q8Y5R2_ENSAD</name>
<dbReference type="EMBL" id="CP121308">
    <property type="protein sequence ID" value="WFP92616.1"/>
    <property type="molecule type" value="Genomic_DNA"/>
</dbReference>
<protein>
    <submittedName>
        <fullName evidence="3">Glutathione S-transferase family protein</fullName>
    </submittedName>
</protein>
<dbReference type="AlphaFoldDB" id="A0A9Q8Y5R2"/>
<dbReference type="SFLD" id="SFLDG00358">
    <property type="entry name" value="Main_(cytGST)"/>
    <property type="match status" value="1"/>
</dbReference>
<dbReference type="SUPFAM" id="SSF52833">
    <property type="entry name" value="Thioredoxin-like"/>
    <property type="match status" value="1"/>
</dbReference>
<feature type="domain" description="GST N-terminal" evidence="1">
    <location>
        <begin position="1"/>
        <end position="80"/>
    </location>
</feature>
<dbReference type="InterPro" id="IPR004045">
    <property type="entry name" value="Glutathione_S-Trfase_N"/>
</dbReference>
<dbReference type="PROSITE" id="PS50404">
    <property type="entry name" value="GST_NTER"/>
    <property type="match status" value="1"/>
</dbReference>
<dbReference type="PANTHER" id="PTHR44051:SF8">
    <property type="entry name" value="GLUTATHIONE S-TRANSFERASE GSTA"/>
    <property type="match status" value="1"/>
</dbReference>
<gene>
    <name evidence="3" type="ORF">NE863_09905</name>
    <name evidence="4" type="ORF">P4B07_09755</name>
</gene>
<dbReference type="InterPro" id="IPR034345">
    <property type="entry name" value="Gtt2-like_N"/>
</dbReference>
<dbReference type="InterPro" id="IPR036282">
    <property type="entry name" value="Glutathione-S-Trfase_C_sf"/>
</dbReference>
<reference evidence="3" key="1">
    <citation type="submission" date="2022-06" db="EMBL/GenBank/DDBJ databases">
        <title>Physiological and biochemical characterization and genomic elucidation of a strain of the genus Ensifer adhaerens M8 that combines arsenic oxidation and chromium reduction.</title>
        <authorList>
            <person name="Li X."/>
            <person name="Yu c."/>
        </authorList>
    </citation>
    <scope>NUCLEOTIDE SEQUENCE</scope>
    <source>
        <strain evidence="3">M8</strain>
    </source>
</reference>
<dbReference type="OrthoDB" id="5293590at2"/>
<evidence type="ECO:0000313" key="4">
    <source>
        <dbReference type="EMBL" id="WFP92616.1"/>
    </source>
</evidence>
<dbReference type="InterPro" id="IPR010987">
    <property type="entry name" value="Glutathione-S-Trfase_C-like"/>
</dbReference>
<dbReference type="SFLD" id="SFLDS00019">
    <property type="entry name" value="Glutathione_Transferase_(cytos"/>
    <property type="match status" value="1"/>
</dbReference>
<keyword evidence="6" id="KW-1185">Reference proteome</keyword>
<feature type="domain" description="GST C-terminal" evidence="2">
    <location>
        <begin position="85"/>
        <end position="202"/>
    </location>
</feature>
<dbReference type="Gene3D" id="1.20.1050.10">
    <property type="match status" value="1"/>
</dbReference>
<accession>A0A9Q8Y5R2</accession>
<dbReference type="Proteomes" id="UP001055460">
    <property type="component" value="Chromosome"/>
</dbReference>
<dbReference type="KEGG" id="eah:FA04_09575"/>
<dbReference type="PROSITE" id="PS50405">
    <property type="entry name" value="GST_CTER"/>
    <property type="match status" value="1"/>
</dbReference>
<dbReference type="SUPFAM" id="SSF47616">
    <property type="entry name" value="GST C-terminal domain-like"/>
    <property type="match status" value="1"/>
</dbReference>
<dbReference type="InterPro" id="IPR040079">
    <property type="entry name" value="Glutathione_S-Trfase"/>
</dbReference>
<proteinExistence type="predicted"/>
<dbReference type="Pfam" id="PF13410">
    <property type="entry name" value="GST_C_2"/>
    <property type="match status" value="1"/>
</dbReference>
<dbReference type="RefSeq" id="WP_034793282.1">
    <property type="nucleotide sequence ID" value="NZ_CAXURO020000001.1"/>
</dbReference>